<dbReference type="EMBL" id="QOIN01000057">
    <property type="protein sequence ID" value="RCG16879.1"/>
    <property type="molecule type" value="Genomic_DNA"/>
</dbReference>
<dbReference type="InterPro" id="IPR001509">
    <property type="entry name" value="Epimerase_deHydtase"/>
</dbReference>
<accession>A0A367EGJ9</accession>
<gene>
    <name evidence="2" type="ORF">DTL70_28045</name>
</gene>
<organism evidence="2 3">
    <name type="scientific">Streptomyces diacarni</name>
    <dbReference type="NCBI Taxonomy" id="2800381"/>
    <lineage>
        <taxon>Bacteria</taxon>
        <taxon>Bacillati</taxon>
        <taxon>Actinomycetota</taxon>
        <taxon>Actinomycetes</taxon>
        <taxon>Kitasatosporales</taxon>
        <taxon>Streptomycetaceae</taxon>
        <taxon>Streptomyces</taxon>
    </lineage>
</organism>
<evidence type="ECO:0000259" key="1">
    <source>
        <dbReference type="Pfam" id="PF01370"/>
    </source>
</evidence>
<comment type="caution">
    <text evidence="2">The sequence shown here is derived from an EMBL/GenBank/DDBJ whole genome shotgun (WGS) entry which is preliminary data.</text>
</comment>
<keyword evidence="3" id="KW-1185">Reference proteome</keyword>
<evidence type="ECO:0000313" key="3">
    <source>
        <dbReference type="Proteomes" id="UP000252914"/>
    </source>
</evidence>
<dbReference type="SUPFAM" id="SSF51735">
    <property type="entry name" value="NAD(P)-binding Rossmann-fold domains"/>
    <property type="match status" value="1"/>
</dbReference>
<dbReference type="PANTHER" id="PTHR43245:SF13">
    <property type="entry name" value="UDP-D-APIOSE_UDP-D-XYLOSE SYNTHASE 2"/>
    <property type="match status" value="1"/>
</dbReference>
<feature type="domain" description="NAD-dependent epimerase/dehydratase" evidence="1">
    <location>
        <begin position="172"/>
        <end position="274"/>
    </location>
</feature>
<dbReference type="InterPro" id="IPR050177">
    <property type="entry name" value="Lipid_A_modif_metabolic_enz"/>
</dbReference>
<sequence>MRVLVTGGAGFIGSHIVDALTEAGHEAVVLDALLPSAHEEGGALPSSTAPDVRCLVGDVRDPDTVAGALRGVDAVCHQAAMVGLGKDFSDAPAYVSCNDHGTAVLLSGMEAAGVRSFVLAGSMVVYGEGRYVCDEHAQVRPGPRAVSALRAGRFEPPCPECGAALRPGLVGEDAPTDPRNTYATTKLAQEHLAAAWARAAGGRAVSLRYHNVYGPGMPRDTPYAGVASFFRSALARGEAPTVYEDGAQRRDFVHVHDVAAANVAALAAVSDARAGTDTGAAGAGEDGAGGGAAFAAYNVGSDEPHTIGEMAAALADAYGGPDPVVTGEFRLGDVRHITASSQRAARELGWRARIGFAEGMKEFATAQMRASSGS</sequence>
<name>A0A367EGJ9_9ACTN</name>
<dbReference type="Gene3D" id="3.40.50.720">
    <property type="entry name" value="NAD(P)-binding Rossmann-like Domain"/>
    <property type="match status" value="1"/>
</dbReference>
<evidence type="ECO:0000313" key="2">
    <source>
        <dbReference type="EMBL" id="RCG16879.1"/>
    </source>
</evidence>
<dbReference type="AlphaFoldDB" id="A0A367EGJ9"/>
<reference evidence="2 3" key="1">
    <citation type="submission" date="2018-06" db="EMBL/GenBank/DDBJ databases">
        <title>Streptomyces reniochalinae sp. nov. and Streptomyces diacarnus sp. nov. from marine sponges.</title>
        <authorList>
            <person name="Li L."/>
        </authorList>
    </citation>
    <scope>NUCLEOTIDE SEQUENCE [LARGE SCALE GENOMIC DNA]</scope>
    <source>
        <strain evidence="2 3">LHW51701</strain>
    </source>
</reference>
<feature type="domain" description="NAD-dependent epimerase/dehydratase" evidence="1">
    <location>
        <begin position="3"/>
        <end position="132"/>
    </location>
</feature>
<protein>
    <submittedName>
        <fullName evidence="2">NAD-dependent epimerase/dehydratase family protein</fullName>
    </submittedName>
</protein>
<dbReference type="PANTHER" id="PTHR43245">
    <property type="entry name" value="BIFUNCTIONAL POLYMYXIN RESISTANCE PROTEIN ARNA"/>
    <property type="match status" value="1"/>
</dbReference>
<proteinExistence type="predicted"/>
<dbReference type="Proteomes" id="UP000252914">
    <property type="component" value="Unassembled WGS sequence"/>
</dbReference>
<dbReference type="InterPro" id="IPR036291">
    <property type="entry name" value="NAD(P)-bd_dom_sf"/>
</dbReference>
<dbReference type="RefSeq" id="WP_114024811.1">
    <property type="nucleotide sequence ID" value="NZ_QOIN01000057.1"/>
</dbReference>
<dbReference type="Pfam" id="PF01370">
    <property type="entry name" value="Epimerase"/>
    <property type="match status" value="2"/>
</dbReference>